<dbReference type="PANTHER" id="PTHR42928">
    <property type="entry name" value="TRICARBOXYLATE-BINDING PROTEIN"/>
    <property type="match status" value="1"/>
</dbReference>
<dbReference type="InterPro" id="IPR006311">
    <property type="entry name" value="TAT_signal"/>
</dbReference>
<evidence type="ECO:0000313" key="2">
    <source>
        <dbReference type="EMBL" id="RKJ95658.1"/>
    </source>
</evidence>
<dbReference type="Gene3D" id="3.40.190.10">
    <property type="entry name" value="Periplasmic binding protein-like II"/>
    <property type="match status" value="1"/>
</dbReference>
<dbReference type="Gene3D" id="3.40.190.150">
    <property type="entry name" value="Bordetella uptake gene, domain 1"/>
    <property type="match status" value="1"/>
</dbReference>
<sequence>MQILNHESRLSRRELLRSAGAMGLGMAAGLPALAQGAGAADFKLDKQVRIIVAYGAGGASDAIARYVGDAIAQRGGKPVIVENRPGADGNIAAEAVVRAPTDAYNLLVSGSSTHAANATIYKKLAYDPDKDFTPLATMANTPYAMLVNPKRIAQTTAVDFLAWARKDGQTLSFASANVGGRIAGERFKQLTRINAVNVPYKSSAQAMTDLIGGQFDYYFCDMLTALPQIKAGTVRALALSSSQRIASLPDVPTVAELGYPDFDVSSWIAIWSARATTPQPVSAALSRWIGEALASPAGQDFLVKKGLVPTPVSPEHLLHLQARDTRDWGRIIIEAGMQQP</sequence>
<reference evidence="2 3" key="1">
    <citation type="submission" date="2018-09" db="EMBL/GenBank/DDBJ databases">
        <title>Genome comparison of Alicycliphilus sp. BQ1, a polyurethanolytic bacterium, with its closest phylogenetic relatives Alicycliphilus denitrificans BC and K601, unable to attack polyurethane.</title>
        <authorList>
            <person name="Loza-Tavera H."/>
            <person name="Lozano L."/>
            <person name="Cevallos M."/>
            <person name="Maya-Lucas O."/>
            <person name="Garcia-Mena J."/>
            <person name="Hernandez J."/>
        </authorList>
    </citation>
    <scope>NUCLEOTIDE SEQUENCE [LARGE SCALE GENOMIC DNA]</scope>
    <source>
        <strain evidence="2 3">BQ1</strain>
    </source>
</reference>
<accession>A0A420KA97</accession>
<dbReference type="PIRSF" id="PIRSF017082">
    <property type="entry name" value="YflP"/>
    <property type="match status" value="1"/>
</dbReference>
<gene>
    <name evidence="2" type="ORF">CE154_017165</name>
</gene>
<organism evidence="2 3">
    <name type="scientific">Alicycliphilus denitrificans</name>
    <dbReference type="NCBI Taxonomy" id="179636"/>
    <lineage>
        <taxon>Bacteria</taxon>
        <taxon>Pseudomonadati</taxon>
        <taxon>Pseudomonadota</taxon>
        <taxon>Betaproteobacteria</taxon>
        <taxon>Burkholderiales</taxon>
        <taxon>Comamonadaceae</taxon>
        <taxon>Alicycliphilus</taxon>
    </lineage>
</organism>
<dbReference type="Pfam" id="PF03401">
    <property type="entry name" value="TctC"/>
    <property type="match status" value="1"/>
</dbReference>
<dbReference type="PANTHER" id="PTHR42928:SF5">
    <property type="entry name" value="BLR1237 PROTEIN"/>
    <property type="match status" value="1"/>
</dbReference>
<protein>
    <submittedName>
        <fullName evidence="2">Tripartite tricarboxylate transporter substrate binding protein</fullName>
    </submittedName>
</protein>
<proteinExistence type="inferred from homology"/>
<evidence type="ECO:0000313" key="3">
    <source>
        <dbReference type="Proteomes" id="UP000216225"/>
    </source>
</evidence>
<dbReference type="PROSITE" id="PS51318">
    <property type="entry name" value="TAT"/>
    <property type="match status" value="1"/>
</dbReference>
<comment type="similarity">
    <text evidence="1">Belongs to the UPF0065 (bug) family.</text>
</comment>
<dbReference type="SUPFAM" id="SSF53850">
    <property type="entry name" value="Periplasmic binding protein-like II"/>
    <property type="match status" value="1"/>
</dbReference>
<dbReference type="InterPro" id="IPR005064">
    <property type="entry name" value="BUG"/>
</dbReference>
<dbReference type="Proteomes" id="UP000216225">
    <property type="component" value="Unassembled WGS sequence"/>
</dbReference>
<dbReference type="InterPro" id="IPR042100">
    <property type="entry name" value="Bug_dom1"/>
</dbReference>
<comment type="caution">
    <text evidence="2">The sequence shown here is derived from an EMBL/GenBank/DDBJ whole genome shotgun (WGS) entry which is preliminary data.</text>
</comment>
<evidence type="ECO:0000256" key="1">
    <source>
        <dbReference type="ARBA" id="ARBA00006987"/>
    </source>
</evidence>
<dbReference type="AlphaFoldDB" id="A0A420KA97"/>
<dbReference type="EMBL" id="NKDB02000003">
    <property type="protein sequence ID" value="RKJ95658.1"/>
    <property type="molecule type" value="Genomic_DNA"/>
</dbReference>
<dbReference type="RefSeq" id="WP_094439753.1">
    <property type="nucleotide sequence ID" value="NZ_NKDB02000003.1"/>
</dbReference>
<dbReference type="CDD" id="cd07012">
    <property type="entry name" value="PBP2_Bug_TTT"/>
    <property type="match status" value="1"/>
</dbReference>
<name>A0A420KA97_9BURK</name>